<dbReference type="NCBIfam" id="TIGR00481">
    <property type="entry name" value="YbhB/YbcL family Raf kinase inhibitor-like protein"/>
    <property type="match status" value="1"/>
</dbReference>
<dbReference type="Proteomes" id="UP000008305">
    <property type="component" value="Chromosome"/>
</dbReference>
<dbReference type="KEGG" id="cpm:G5S_0164"/>
<keyword evidence="2" id="KW-1185">Reference proteome</keyword>
<evidence type="ECO:0000313" key="1">
    <source>
        <dbReference type="EMBL" id="AEB41182.1"/>
    </source>
</evidence>
<dbReference type="AlphaFoldDB" id="A0AA34RCG5"/>
<dbReference type="GeneID" id="99718218"/>
<evidence type="ECO:0008006" key="3">
    <source>
        <dbReference type="Google" id="ProtNLM"/>
    </source>
</evidence>
<gene>
    <name evidence="1" type="ordered locus">G5S_0164</name>
</gene>
<dbReference type="InterPro" id="IPR036610">
    <property type="entry name" value="PEBP-like_sf"/>
</dbReference>
<dbReference type="RefSeq" id="WP_013712260.1">
    <property type="nucleotide sequence ID" value="NC_015408.1"/>
</dbReference>
<name>A0AA34RCG5_CHLPE</name>
<sequence>MQLLSPAFAFGRPIPRKYTCQGLNISPPLTFEGVPPQAVSLALIVEDPDVPKEVRSDGLWIHWVVFNLSPNIVNLVEGATIYAMQGLNTSGKAEYQGPCPPDRQHRYFFTLYALDALLPQEEEVTRDQLLEAMQDHIIAQAELMGTYEQS</sequence>
<protein>
    <recommendedName>
        <fullName evidence="3">YbhB/YbcL family Raf kinase inhibitor-like protein</fullName>
    </recommendedName>
</protein>
<dbReference type="EMBL" id="CP002608">
    <property type="protein sequence ID" value="AEB41182.1"/>
    <property type="molecule type" value="Genomic_DNA"/>
</dbReference>
<proteinExistence type="predicted"/>
<evidence type="ECO:0000313" key="2">
    <source>
        <dbReference type="Proteomes" id="UP000008305"/>
    </source>
</evidence>
<dbReference type="Gene3D" id="3.90.280.10">
    <property type="entry name" value="PEBP-like"/>
    <property type="match status" value="1"/>
</dbReference>
<dbReference type="InterPro" id="IPR005247">
    <property type="entry name" value="YbhB_YbcL/LppC-like"/>
</dbReference>
<dbReference type="Pfam" id="PF01161">
    <property type="entry name" value="PBP"/>
    <property type="match status" value="1"/>
</dbReference>
<dbReference type="CDD" id="cd00865">
    <property type="entry name" value="PEBP_bact_arch"/>
    <property type="match status" value="1"/>
</dbReference>
<dbReference type="InterPro" id="IPR008914">
    <property type="entry name" value="PEBP"/>
</dbReference>
<accession>A0AA34RCG5</accession>
<dbReference type="PANTHER" id="PTHR30289">
    <property type="entry name" value="UNCHARACTERIZED PROTEIN YBCL-RELATED"/>
    <property type="match status" value="1"/>
</dbReference>
<organism evidence="1 2">
    <name type="scientific">Chlamydia pecorum (strain ATCC VR-628 / DSM 29919 / E58)</name>
    <name type="common">Chlamydophila pecorum</name>
    <dbReference type="NCBI Taxonomy" id="331635"/>
    <lineage>
        <taxon>Bacteria</taxon>
        <taxon>Pseudomonadati</taxon>
        <taxon>Chlamydiota</taxon>
        <taxon>Chlamydiia</taxon>
        <taxon>Chlamydiales</taxon>
        <taxon>Chlamydiaceae</taxon>
        <taxon>Chlamydia/Chlamydophila group</taxon>
        <taxon>Chlamydia</taxon>
    </lineage>
</organism>
<dbReference type="SUPFAM" id="SSF49777">
    <property type="entry name" value="PEBP-like"/>
    <property type="match status" value="1"/>
</dbReference>
<reference evidence="1 2" key="1">
    <citation type="journal article" date="2011" name="J. Bacteriol.">
        <title>Genome sequence of the obligate intracellular animal pathogen Chlamydia pecorum E58.</title>
        <authorList>
            <person name="Mojica S."/>
            <person name="Huot Creasy H."/>
            <person name="Daugherty S."/>
            <person name="Read T.D."/>
            <person name="Kim T."/>
            <person name="Kaltenboeck B."/>
            <person name="Bavoil P."/>
            <person name="Myers G.S."/>
        </authorList>
    </citation>
    <scope>NUCLEOTIDE SEQUENCE [LARGE SCALE GENOMIC DNA]</scope>
    <source>
        <strain evidence="1 2">E58</strain>
    </source>
</reference>
<dbReference type="PANTHER" id="PTHR30289:SF1">
    <property type="entry name" value="PEBP (PHOSPHATIDYLETHANOLAMINE-BINDING PROTEIN) FAMILY PROTEIN"/>
    <property type="match status" value="1"/>
</dbReference>